<feature type="region of interest" description="Disordered" evidence="1">
    <location>
        <begin position="24"/>
        <end position="63"/>
    </location>
</feature>
<sequence length="253" mass="28564">MKKWTVLLMTSLMVLFLAACGGDEEAKDAEKKDEGQNTELSAEDKKKQEEMQKKLDEQMVEDDSTVAVVNDEKILGVDYNLTLTTLQGQMQQMGQDPTTKETSEQMKTQVIDSLVGQTLILQEADKKGIKASEEDINEQFEQTKGQFEDEKAFAAALEQSQLDEKELKAQIANSIQFNQYVEKEVPTGEVSEDEIKKAYEEVKTQSEGADQEVPKLEDVKEQIKASIQQQKQQEVLAQHVDELKEKGKVDIKI</sequence>
<evidence type="ECO:0000256" key="1">
    <source>
        <dbReference type="SAM" id="MobiDB-lite"/>
    </source>
</evidence>
<dbReference type="Pfam" id="PF13624">
    <property type="entry name" value="SurA_N_3"/>
    <property type="match status" value="1"/>
</dbReference>
<gene>
    <name evidence="3" type="ORF">H9655_04770</name>
</gene>
<dbReference type="EMBL" id="JACSQT010000002">
    <property type="protein sequence ID" value="MBD7936330.1"/>
    <property type="molecule type" value="Genomic_DNA"/>
</dbReference>
<dbReference type="RefSeq" id="WP_191811471.1">
    <property type="nucleotide sequence ID" value="NZ_JACSQT010000002.1"/>
</dbReference>
<dbReference type="SUPFAM" id="SSF109998">
    <property type="entry name" value="Triger factor/SurA peptide-binding domain-like"/>
    <property type="match status" value="1"/>
</dbReference>
<reference evidence="3 4" key="1">
    <citation type="submission" date="2020-08" db="EMBL/GenBank/DDBJ databases">
        <title>A Genomic Blueprint of the Chicken Gut Microbiome.</title>
        <authorList>
            <person name="Gilroy R."/>
            <person name="Ravi A."/>
            <person name="Getino M."/>
            <person name="Pursley I."/>
            <person name="Horton D.L."/>
            <person name="Alikhan N.-F."/>
            <person name="Baker D."/>
            <person name="Gharbi K."/>
            <person name="Hall N."/>
            <person name="Watson M."/>
            <person name="Adriaenssens E.M."/>
            <person name="Foster-Nyarko E."/>
            <person name="Jarju S."/>
            <person name="Secka A."/>
            <person name="Antonio M."/>
            <person name="Oren A."/>
            <person name="Chaudhuri R."/>
            <person name="La Ragione R.M."/>
            <person name="Hildebrand F."/>
            <person name="Pallen M.J."/>
        </authorList>
    </citation>
    <scope>NUCLEOTIDE SEQUENCE [LARGE SCALE GENOMIC DNA]</scope>
    <source>
        <strain evidence="3 4">Sa5YUA1</strain>
    </source>
</reference>
<evidence type="ECO:0000256" key="2">
    <source>
        <dbReference type="SAM" id="SignalP"/>
    </source>
</evidence>
<dbReference type="Gene3D" id="1.10.4030.10">
    <property type="entry name" value="Porin chaperone SurA, peptide-binding domain"/>
    <property type="match status" value="1"/>
</dbReference>
<protein>
    <submittedName>
        <fullName evidence="3">SurA N-terminal domain-containing protein</fullName>
    </submittedName>
</protein>
<comment type="caution">
    <text evidence="3">The sequence shown here is derived from an EMBL/GenBank/DDBJ whole genome shotgun (WGS) entry which is preliminary data.</text>
</comment>
<accession>A0ABR8QLD8</accession>
<keyword evidence="2" id="KW-0732">Signal</keyword>
<name>A0ABR8QLD8_9BACI</name>
<keyword evidence="4" id="KW-1185">Reference proteome</keyword>
<dbReference type="PANTHER" id="PTHR47245:SF2">
    <property type="entry name" value="PEPTIDYL-PROLYL CIS-TRANS ISOMERASE HP_0175-RELATED"/>
    <property type="match status" value="1"/>
</dbReference>
<proteinExistence type="predicted"/>
<evidence type="ECO:0000313" key="4">
    <source>
        <dbReference type="Proteomes" id="UP000657931"/>
    </source>
</evidence>
<feature type="compositionally biased region" description="Basic and acidic residues" evidence="1">
    <location>
        <begin position="42"/>
        <end position="57"/>
    </location>
</feature>
<dbReference type="InterPro" id="IPR027304">
    <property type="entry name" value="Trigger_fact/SurA_dom_sf"/>
</dbReference>
<feature type="chain" id="PRO_5046422915" evidence="2">
    <location>
        <begin position="22"/>
        <end position="253"/>
    </location>
</feature>
<feature type="signal peptide" evidence="2">
    <location>
        <begin position="1"/>
        <end position="21"/>
    </location>
</feature>
<dbReference type="PROSITE" id="PS51257">
    <property type="entry name" value="PROKAR_LIPOPROTEIN"/>
    <property type="match status" value="1"/>
</dbReference>
<dbReference type="Proteomes" id="UP000657931">
    <property type="component" value="Unassembled WGS sequence"/>
</dbReference>
<dbReference type="InterPro" id="IPR050245">
    <property type="entry name" value="PrsA_foldase"/>
</dbReference>
<dbReference type="PANTHER" id="PTHR47245">
    <property type="entry name" value="PEPTIDYLPROLYL ISOMERASE"/>
    <property type="match status" value="1"/>
</dbReference>
<evidence type="ECO:0000313" key="3">
    <source>
        <dbReference type="EMBL" id="MBD7936330.1"/>
    </source>
</evidence>
<organism evidence="3 4">
    <name type="scientific">Cytobacillus stercorigallinarum</name>
    <dbReference type="NCBI Taxonomy" id="2762240"/>
    <lineage>
        <taxon>Bacteria</taxon>
        <taxon>Bacillati</taxon>
        <taxon>Bacillota</taxon>
        <taxon>Bacilli</taxon>
        <taxon>Bacillales</taxon>
        <taxon>Bacillaceae</taxon>
        <taxon>Cytobacillus</taxon>
    </lineage>
</organism>